<proteinExistence type="predicted"/>
<keyword evidence="2" id="KW-1185">Reference proteome</keyword>
<dbReference type="Gene3D" id="3.30.70.1820">
    <property type="entry name" value="L1 transposable element, RRM domain"/>
    <property type="match status" value="1"/>
</dbReference>
<dbReference type="EMBL" id="JANPWB010000009">
    <property type="protein sequence ID" value="KAJ1149330.1"/>
    <property type="molecule type" value="Genomic_DNA"/>
</dbReference>
<comment type="caution">
    <text evidence="1">The sequence shown here is derived from an EMBL/GenBank/DDBJ whole genome shotgun (WGS) entry which is preliminary data.</text>
</comment>
<reference evidence="1" key="1">
    <citation type="journal article" date="2022" name="bioRxiv">
        <title>Sequencing and chromosome-scale assembly of the giantPleurodeles waltlgenome.</title>
        <authorList>
            <person name="Brown T."/>
            <person name="Elewa A."/>
            <person name="Iarovenko S."/>
            <person name="Subramanian E."/>
            <person name="Araus A.J."/>
            <person name="Petzold A."/>
            <person name="Susuki M."/>
            <person name="Suzuki K.-i.T."/>
            <person name="Hayashi T."/>
            <person name="Toyoda A."/>
            <person name="Oliveira C."/>
            <person name="Osipova E."/>
            <person name="Leigh N.D."/>
            <person name="Simon A."/>
            <person name="Yun M.H."/>
        </authorList>
    </citation>
    <scope>NUCLEOTIDE SEQUENCE</scope>
    <source>
        <strain evidence="1">20211129_DDA</strain>
        <tissue evidence="1">Liver</tissue>
    </source>
</reference>
<gene>
    <name evidence="1" type="ORF">NDU88_002140</name>
</gene>
<evidence type="ECO:0000313" key="1">
    <source>
        <dbReference type="EMBL" id="KAJ1149330.1"/>
    </source>
</evidence>
<accession>A0AAV7REZ8</accession>
<evidence type="ECO:0000313" key="2">
    <source>
        <dbReference type="Proteomes" id="UP001066276"/>
    </source>
</evidence>
<sequence>MHSFLREALPKLTGITFDPPLQFQRAHRLGPKRPNATARPQPIIARLLRHTQARQLIQRARSHGACQMDGQEIRISADFPKETSVRRRAFLALRPRLRQMKVKYDLFEPARMWVMKNCVS</sequence>
<organism evidence="1 2">
    <name type="scientific">Pleurodeles waltl</name>
    <name type="common">Iberian ribbed newt</name>
    <dbReference type="NCBI Taxonomy" id="8319"/>
    <lineage>
        <taxon>Eukaryota</taxon>
        <taxon>Metazoa</taxon>
        <taxon>Chordata</taxon>
        <taxon>Craniata</taxon>
        <taxon>Vertebrata</taxon>
        <taxon>Euteleostomi</taxon>
        <taxon>Amphibia</taxon>
        <taxon>Batrachia</taxon>
        <taxon>Caudata</taxon>
        <taxon>Salamandroidea</taxon>
        <taxon>Salamandridae</taxon>
        <taxon>Pleurodelinae</taxon>
        <taxon>Pleurodeles</taxon>
    </lineage>
</organism>
<dbReference type="Proteomes" id="UP001066276">
    <property type="component" value="Chromosome 5"/>
</dbReference>
<name>A0AAV7REZ8_PLEWA</name>
<protein>
    <submittedName>
        <fullName evidence="1">Uncharacterized protein</fullName>
    </submittedName>
</protein>
<dbReference type="AlphaFoldDB" id="A0AAV7REZ8"/>